<keyword evidence="4" id="KW-0963">Cytoplasm</keyword>
<protein>
    <submittedName>
        <fullName evidence="9">Transmembrane protein</fullName>
    </submittedName>
</protein>
<feature type="region of interest" description="Disordered" evidence="7">
    <location>
        <begin position="300"/>
        <end position="319"/>
    </location>
</feature>
<dbReference type="GO" id="GO:0005634">
    <property type="term" value="C:nucleus"/>
    <property type="evidence" value="ECO:0007669"/>
    <property type="project" value="UniProtKB-SubCell"/>
</dbReference>
<gene>
    <name evidence="9" type="ORF">FRX31_011937</name>
</gene>
<name>A0A7J6WM96_THATH</name>
<evidence type="ECO:0000256" key="3">
    <source>
        <dbReference type="ARBA" id="ARBA00007073"/>
    </source>
</evidence>
<dbReference type="EMBL" id="JABWDY010013185">
    <property type="protein sequence ID" value="KAF5198486.1"/>
    <property type="molecule type" value="Genomic_DNA"/>
</dbReference>
<evidence type="ECO:0000256" key="7">
    <source>
        <dbReference type="SAM" id="MobiDB-lite"/>
    </source>
</evidence>
<evidence type="ECO:0000256" key="6">
    <source>
        <dbReference type="ARBA" id="ARBA00023242"/>
    </source>
</evidence>
<dbReference type="InterPro" id="IPR015419">
    <property type="entry name" value="CTAG/Pcc1"/>
</dbReference>
<dbReference type="PANTHER" id="PTHR33868:SF2">
    <property type="entry name" value="EXPRESSED PROTEIN"/>
    <property type="match status" value="1"/>
</dbReference>
<dbReference type="GO" id="GO:0008033">
    <property type="term" value="P:tRNA processing"/>
    <property type="evidence" value="ECO:0007669"/>
    <property type="project" value="UniProtKB-KW"/>
</dbReference>
<evidence type="ECO:0000256" key="4">
    <source>
        <dbReference type="ARBA" id="ARBA00022490"/>
    </source>
</evidence>
<keyword evidence="10" id="KW-1185">Reference proteome</keyword>
<keyword evidence="5" id="KW-0819">tRNA processing</keyword>
<feature type="transmembrane region" description="Helical" evidence="8">
    <location>
        <begin position="429"/>
        <end position="451"/>
    </location>
</feature>
<feature type="region of interest" description="Disordered" evidence="7">
    <location>
        <begin position="30"/>
        <end position="68"/>
    </location>
</feature>
<comment type="similarity">
    <text evidence="3">Belongs to the CTAG/PCC1 family.</text>
</comment>
<accession>A0A7J6WM96</accession>
<dbReference type="GO" id="GO:0005737">
    <property type="term" value="C:cytoplasm"/>
    <property type="evidence" value="ECO:0007669"/>
    <property type="project" value="UniProtKB-SubCell"/>
</dbReference>
<keyword evidence="8 9" id="KW-0812">Transmembrane</keyword>
<dbReference type="Proteomes" id="UP000554482">
    <property type="component" value="Unassembled WGS sequence"/>
</dbReference>
<comment type="subcellular location">
    <subcellularLocation>
        <location evidence="2">Cytoplasm</location>
    </subcellularLocation>
    <subcellularLocation>
        <location evidence="1">Nucleus</location>
    </subcellularLocation>
</comment>
<evidence type="ECO:0000256" key="2">
    <source>
        <dbReference type="ARBA" id="ARBA00004496"/>
    </source>
</evidence>
<organism evidence="9 10">
    <name type="scientific">Thalictrum thalictroides</name>
    <name type="common">Rue-anemone</name>
    <name type="synonym">Anemone thalictroides</name>
    <dbReference type="NCBI Taxonomy" id="46969"/>
    <lineage>
        <taxon>Eukaryota</taxon>
        <taxon>Viridiplantae</taxon>
        <taxon>Streptophyta</taxon>
        <taxon>Embryophyta</taxon>
        <taxon>Tracheophyta</taxon>
        <taxon>Spermatophyta</taxon>
        <taxon>Magnoliopsida</taxon>
        <taxon>Ranunculales</taxon>
        <taxon>Ranunculaceae</taxon>
        <taxon>Thalictroideae</taxon>
        <taxon>Thalictrum</taxon>
    </lineage>
</organism>
<feature type="compositionally biased region" description="Low complexity" evidence="7">
    <location>
        <begin position="30"/>
        <end position="41"/>
    </location>
</feature>
<evidence type="ECO:0000256" key="5">
    <source>
        <dbReference type="ARBA" id="ARBA00022694"/>
    </source>
</evidence>
<evidence type="ECO:0000256" key="1">
    <source>
        <dbReference type="ARBA" id="ARBA00004123"/>
    </source>
</evidence>
<keyword evidence="8" id="KW-0472">Membrane</keyword>
<reference evidence="9 10" key="1">
    <citation type="submission" date="2020-06" db="EMBL/GenBank/DDBJ databases">
        <title>Transcriptomic and genomic resources for Thalictrum thalictroides and T. hernandezii: Facilitating candidate gene discovery in an emerging model plant lineage.</title>
        <authorList>
            <person name="Arias T."/>
            <person name="Riano-Pachon D.M."/>
            <person name="Di Stilio V.S."/>
        </authorList>
    </citation>
    <scope>NUCLEOTIDE SEQUENCE [LARGE SCALE GENOMIC DNA]</scope>
    <source>
        <strain evidence="10">cv. WT478/WT964</strain>
        <tissue evidence="9">Leaves</tissue>
    </source>
</reference>
<feature type="compositionally biased region" description="Basic and acidic residues" evidence="7">
    <location>
        <begin position="307"/>
        <end position="319"/>
    </location>
</feature>
<dbReference type="OrthoDB" id="1920951at2759"/>
<dbReference type="AlphaFoldDB" id="A0A7J6WM96"/>
<dbReference type="Gene3D" id="3.30.310.50">
    <property type="entry name" value="Alpha-D-phosphohexomutase, C-terminal domain"/>
    <property type="match status" value="1"/>
</dbReference>
<evidence type="ECO:0000313" key="9">
    <source>
        <dbReference type="EMBL" id="KAF5198486.1"/>
    </source>
</evidence>
<evidence type="ECO:0000313" key="10">
    <source>
        <dbReference type="Proteomes" id="UP000554482"/>
    </source>
</evidence>
<keyword evidence="6" id="KW-0539">Nucleus</keyword>
<dbReference type="PANTHER" id="PTHR33868">
    <property type="entry name" value="EXPRESSED PROTEIN"/>
    <property type="match status" value="1"/>
</dbReference>
<dbReference type="Pfam" id="PF09341">
    <property type="entry name" value="Pcc1"/>
    <property type="match status" value="1"/>
</dbReference>
<dbReference type="FunFam" id="3.30.310.50:FF:000005">
    <property type="entry name" value="L antigen family member 3"/>
    <property type="match status" value="1"/>
</dbReference>
<comment type="caution">
    <text evidence="9">The sequence shown here is derived from an EMBL/GenBank/DDBJ whole genome shotgun (WGS) entry which is preliminary data.</text>
</comment>
<proteinExistence type="inferred from homology"/>
<sequence>MAAAEARAAWQRTANRYFVQEDAKRAPKLACCPSASSSSKSQVDVGPGDATNGPEHPSAGFVPLNWNPSNSNLSPDTKWWLQLQPNYGHQRDLMSEQLNVLEVELSRNEETKIMTKIMDQRESETCMKQDSETMSQQLPAADCDSTHKTFPPKNFGENWYQDEELMDIDPANKFISKQPEKPFGMDSPWIGDVKSEPWWRTADKDELASLVAQKSLEHVENCDLPPPQIMHVRSGPFARLESFKQDGIFSSFDRMERSGHCNSVDHSYGCLTCDCINGKQWGSGEKDLSYGFDKSFSSNNHSTYSKDPTDARNTSESEPSKAQLMEALCHSQTRAREAEDAAQKAYDEKEHIIKLFFKQASHLFAYKQWLQILQLETICLQLKNNNQSISTLFPVFLPWMPSKGRQWKKGKNKAKKTKSCTPRCGICRYAVAFAVGLGLAGAGLLLGWTMVKHLPSSSSLEAQGLSMESVISDLALADGVTPSSQQWEFSCDLEVDYGSDEIAQIVCSALSVDKELQPDKVKRNMSVSQGKLSVHFEAVEARFLRASYSTFLDIVTLATKTIEEFGSGIKL</sequence>
<evidence type="ECO:0000256" key="8">
    <source>
        <dbReference type="SAM" id="Phobius"/>
    </source>
</evidence>
<keyword evidence="8" id="KW-1133">Transmembrane helix</keyword>